<feature type="compositionally biased region" description="Basic and acidic residues" evidence="1">
    <location>
        <begin position="162"/>
        <end position="171"/>
    </location>
</feature>
<feature type="region of interest" description="Disordered" evidence="1">
    <location>
        <begin position="58"/>
        <end position="90"/>
    </location>
</feature>
<keyword evidence="3" id="KW-1185">Reference proteome</keyword>
<evidence type="ECO:0000313" key="3">
    <source>
        <dbReference type="Proteomes" id="UP001206925"/>
    </source>
</evidence>
<evidence type="ECO:0000313" key="2">
    <source>
        <dbReference type="EMBL" id="KAI7751133.1"/>
    </source>
</evidence>
<sequence length="189" mass="21204">GVSFVDVTSINDDLEMFEDHSEEKIDVSSPNLVSDKQEFKEVDETDANLEVAVAEVSSSLEEVKREQDEKEVKVPVSSSDLEGKSTTEAQDSQLILPEEVIISRCCNDSKLLEVPSVQPSKPMMGAKPKRRLRPASSVTLKNINILEFDDATTMPKQHRHGKRDENEDGRKRTQGSNALLRILQQNLRQ</sequence>
<reference evidence="2" key="1">
    <citation type="submission" date="2022-06" db="EMBL/GenBank/DDBJ databases">
        <title>Uncovering the hologenomic basis of an extraordinary plant invasion.</title>
        <authorList>
            <person name="Bieker V.C."/>
            <person name="Martin M.D."/>
            <person name="Gilbert T."/>
            <person name="Hodgins K."/>
            <person name="Battlay P."/>
            <person name="Petersen B."/>
            <person name="Wilson J."/>
        </authorList>
    </citation>
    <scope>NUCLEOTIDE SEQUENCE</scope>
    <source>
        <strain evidence="2">AA19_3_7</strain>
        <tissue evidence="2">Leaf</tissue>
    </source>
</reference>
<protein>
    <submittedName>
        <fullName evidence="2">Uncharacterized protein</fullName>
    </submittedName>
</protein>
<name>A0AAD5CZB5_AMBAR</name>
<evidence type="ECO:0000256" key="1">
    <source>
        <dbReference type="SAM" id="MobiDB-lite"/>
    </source>
</evidence>
<feature type="non-terminal residue" evidence="2">
    <location>
        <position position="1"/>
    </location>
</feature>
<organism evidence="2 3">
    <name type="scientific">Ambrosia artemisiifolia</name>
    <name type="common">Common ragweed</name>
    <dbReference type="NCBI Taxonomy" id="4212"/>
    <lineage>
        <taxon>Eukaryota</taxon>
        <taxon>Viridiplantae</taxon>
        <taxon>Streptophyta</taxon>
        <taxon>Embryophyta</taxon>
        <taxon>Tracheophyta</taxon>
        <taxon>Spermatophyta</taxon>
        <taxon>Magnoliopsida</taxon>
        <taxon>eudicotyledons</taxon>
        <taxon>Gunneridae</taxon>
        <taxon>Pentapetalae</taxon>
        <taxon>asterids</taxon>
        <taxon>campanulids</taxon>
        <taxon>Asterales</taxon>
        <taxon>Asteraceae</taxon>
        <taxon>Asteroideae</taxon>
        <taxon>Heliantheae alliance</taxon>
        <taxon>Heliantheae</taxon>
        <taxon>Ambrosia</taxon>
    </lineage>
</organism>
<dbReference type="EMBL" id="JAMZMK010005967">
    <property type="protein sequence ID" value="KAI7751133.1"/>
    <property type="molecule type" value="Genomic_DNA"/>
</dbReference>
<feature type="region of interest" description="Disordered" evidence="1">
    <location>
        <begin position="149"/>
        <end position="189"/>
    </location>
</feature>
<dbReference type="Proteomes" id="UP001206925">
    <property type="component" value="Unassembled WGS sequence"/>
</dbReference>
<comment type="caution">
    <text evidence="2">The sequence shown here is derived from an EMBL/GenBank/DDBJ whole genome shotgun (WGS) entry which is preliminary data.</text>
</comment>
<dbReference type="AlphaFoldDB" id="A0AAD5CZB5"/>
<gene>
    <name evidence="2" type="ORF">M8C21_008711</name>
</gene>
<feature type="compositionally biased region" description="Polar residues" evidence="1">
    <location>
        <begin position="76"/>
        <end position="90"/>
    </location>
</feature>
<feature type="compositionally biased region" description="Basic and acidic residues" evidence="1">
    <location>
        <begin position="61"/>
        <end position="73"/>
    </location>
</feature>
<accession>A0AAD5CZB5</accession>
<proteinExistence type="predicted"/>